<feature type="transmembrane region" description="Helical" evidence="1">
    <location>
        <begin position="106"/>
        <end position="124"/>
    </location>
</feature>
<evidence type="ECO:0000256" key="1">
    <source>
        <dbReference type="SAM" id="Phobius"/>
    </source>
</evidence>
<organism evidence="2">
    <name type="scientific">mine drainage metagenome</name>
    <dbReference type="NCBI Taxonomy" id="410659"/>
    <lineage>
        <taxon>unclassified sequences</taxon>
        <taxon>metagenomes</taxon>
        <taxon>ecological metagenomes</taxon>
    </lineage>
</organism>
<gene>
    <name evidence="2" type="ORF">GALL_22670</name>
</gene>
<accession>A0A1J5TYX4</accession>
<keyword evidence="1" id="KW-0472">Membrane</keyword>
<feature type="transmembrane region" description="Helical" evidence="1">
    <location>
        <begin position="65"/>
        <end position="86"/>
    </location>
</feature>
<proteinExistence type="predicted"/>
<comment type="caution">
    <text evidence="2">The sequence shown here is derived from an EMBL/GenBank/DDBJ whole genome shotgun (WGS) entry which is preliminary data.</text>
</comment>
<dbReference type="EMBL" id="MLJW01000005">
    <property type="protein sequence ID" value="OIR17246.1"/>
    <property type="molecule type" value="Genomic_DNA"/>
</dbReference>
<keyword evidence="1" id="KW-1133">Transmembrane helix</keyword>
<reference evidence="2" key="1">
    <citation type="submission" date="2016-10" db="EMBL/GenBank/DDBJ databases">
        <title>Sequence of Gallionella enrichment culture.</title>
        <authorList>
            <person name="Poehlein A."/>
            <person name="Muehling M."/>
            <person name="Daniel R."/>
        </authorList>
    </citation>
    <scope>NUCLEOTIDE SEQUENCE</scope>
</reference>
<sequence>MRYLAAWFAMLAVAMFNGALRDLTYGRQLPALLANQLSCLSGILLLGVVIYLYARRWPFASAKQAWLAGLFWMALTVGFEFLFFHYVAGHPWADLLENYDIVHGRLWPSILLWVAVAPYVFYRLSVRRN</sequence>
<keyword evidence="1" id="KW-0812">Transmembrane</keyword>
<protein>
    <submittedName>
        <fullName evidence="2">Uncharacterized protein</fullName>
    </submittedName>
</protein>
<dbReference type="AlphaFoldDB" id="A0A1J5TYX4"/>
<name>A0A1J5TYX4_9ZZZZ</name>
<feature type="transmembrane region" description="Helical" evidence="1">
    <location>
        <begin position="31"/>
        <end position="53"/>
    </location>
</feature>
<evidence type="ECO:0000313" key="2">
    <source>
        <dbReference type="EMBL" id="OIR17246.1"/>
    </source>
</evidence>